<keyword evidence="2" id="KW-0732">Signal</keyword>
<dbReference type="EMBL" id="ABVL01000002">
    <property type="protein sequence ID" value="EDY21840.1"/>
    <property type="molecule type" value="Genomic_DNA"/>
</dbReference>
<feature type="compositionally biased region" description="Basic and acidic residues" evidence="1">
    <location>
        <begin position="227"/>
        <end position="240"/>
    </location>
</feature>
<accession>B4CWP8</accession>
<evidence type="ECO:0000313" key="5">
    <source>
        <dbReference type="Proteomes" id="UP000005824"/>
    </source>
</evidence>
<feature type="region of interest" description="Disordered" evidence="1">
    <location>
        <begin position="211"/>
        <end position="295"/>
    </location>
</feature>
<reference evidence="4 5" key="1">
    <citation type="journal article" date="2011" name="J. Bacteriol.">
        <title>Genome sequence of Chthoniobacter flavus Ellin428, an aerobic heterotrophic soil bacterium.</title>
        <authorList>
            <person name="Kant R."/>
            <person name="van Passel M.W."/>
            <person name="Palva A."/>
            <person name="Lucas S."/>
            <person name="Lapidus A."/>
            <person name="Glavina Del Rio T."/>
            <person name="Dalin E."/>
            <person name="Tice H."/>
            <person name="Bruce D."/>
            <person name="Goodwin L."/>
            <person name="Pitluck S."/>
            <person name="Larimer F.W."/>
            <person name="Land M.L."/>
            <person name="Hauser L."/>
            <person name="Sangwan P."/>
            <person name="de Vos W.M."/>
            <person name="Janssen P.H."/>
            <person name="Smidt H."/>
        </authorList>
    </citation>
    <scope>NUCLEOTIDE SEQUENCE [LARGE SCALE GENOMIC DNA]</scope>
    <source>
        <strain evidence="4 5">Ellin428</strain>
    </source>
</reference>
<dbReference type="RefSeq" id="WP_006978412.1">
    <property type="nucleotide sequence ID" value="NZ_ABVL01000002.1"/>
</dbReference>
<feature type="region of interest" description="Disordered" evidence="1">
    <location>
        <begin position="21"/>
        <end position="56"/>
    </location>
</feature>
<feature type="chain" id="PRO_5002800178" description="DUF4142 domain-containing protein" evidence="2">
    <location>
        <begin position="22"/>
        <end position="295"/>
    </location>
</feature>
<feature type="compositionally biased region" description="Polar residues" evidence="1">
    <location>
        <begin position="47"/>
        <end position="56"/>
    </location>
</feature>
<evidence type="ECO:0000313" key="4">
    <source>
        <dbReference type="EMBL" id="EDY21840.1"/>
    </source>
</evidence>
<organism evidence="4 5">
    <name type="scientific">Chthoniobacter flavus Ellin428</name>
    <dbReference type="NCBI Taxonomy" id="497964"/>
    <lineage>
        <taxon>Bacteria</taxon>
        <taxon>Pseudomonadati</taxon>
        <taxon>Verrucomicrobiota</taxon>
        <taxon>Spartobacteria</taxon>
        <taxon>Chthoniobacterales</taxon>
        <taxon>Chthoniobacteraceae</taxon>
        <taxon>Chthoniobacter</taxon>
    </lineage>
</organism>
<dbReference type="AlphaFoldDB" id="B4CWP8"/>
<feature type="signal peptide" evidence="2">
    <location>
        <begin position="1"/>
        <end position="21"/>
    </location>
</feature>
<dbReference type="InterPro" id="IPR025419">
    <property type="entry name" value="DUF4142"/>
</dbReference>
<feature type="domain" description="DUF4142" evidence="3">
    <location>
        <begin position="64"/>
        <end position="196"/>
    </location>
</feature>
<evidence type="ECO:0000256" key="2">
    <source>
        <dbReference type="SAM" id="SignalP"/>
    </source>
</evidence>
<sequence precursor="true">MKHSLSAALLLSLALATPGLAAKKKKPAEPSTLPPTSPMLVVPAPDSTDSNSNKLISSEMSGRDLEFFTKVSDAGREEAYFVDLLKKSASSDVIKRLADALNAAQAEENMHIAKLASQKGWSLSLAPTAEQKKAGEEIAKLSGSNLDKAAMDRVVAASNEALGAYQEATHSSDIQIKTFAAQMIPLAEEKRHLVEKMTGAGAKAANQLFRHGSAPPTVAPESSESIPTEKDAPAEREKSASEPTVKASAKPEGKDTLSSPKTVGLPIATPPGGSTPPPILPPIVPPQLPATPAAK</sequence>
<keyword evidence="5" id="KW-1185">Reference proteome</keyword>
<name>B4CWP8_9BACT</name>
<dbReference type="eggNOG" id="COG3652">
    <property type="taxonomic scope" value="Bacteria"/>
</dbReference>
<gene>
    <name evidence="4" type="ORF">CfE428DRAFT_1086</name>
</gene>
<dbReference type="Proteomes" id="UP000005824">
    <property type="component" value="Unassembled WGS sequence"/>
</dbReference>
<evidence type="ECO:0000256" key="1">
    <source>
        <dbReference type="SAM" id="MobiDB-lite"/>
    </source>
</evidence>
<comment type="caution">
    <text evidence="4">The sequence shown here is derived from an EMBL/GenBank/DDBJ whole genome shotgun (WGS) entry which is preliminary data.</text>
</comment>
<dbReference type="InParanoid" id="B4CWP8"/>
<dbReference type="STRING" id="497964.CfE428DRAFT_1086"/>
<proteinExistence type="predicted"/>
<feature type="compositionally biased region" description="Pro residues" evidence="1">
    <location>
        <begin position="273"/>
        <end position="289"/>
    </location>
</feature>
<protein>
    <recommendedName>
        <fullName evidence="3">DUF4142 domain-containing protein</fullName>
    </recommendedName>
</protein>
<dbReference type="Pfam" id="PF13628">
    <property type="entry name" value="DUF4142"/>
    <property type="match status" value="1"/>
</dbReference>
<evidence type="ECO:0000259" key="3">
    <source>
        <dbReference type="Pfam" id="PF13628"/>
    </source>
</evidence>